<dbReference type="AlphaFoldDB" id="A0A2A4YEV9"/>
<accession>A0A2A4YEV9</accession>
<gene>
    <name evidence="1" type="ORF">COB11_06125</name>
</gene>
<proteinExistence type="predicted"/>
<comment type="caution">
    <text evidence="1">The sequence shown here is derived from an EMBL/GenBank/DDBJ whole genome shotgun (WGS) entry which is preliminary data.</text>
</comment>
<reference evidence="2" key="1">
    <citation type="submission" date="2017-08" db="EMBL/GenBank/DDBJ databases">
        <title>A dynamic microbial community with high functional redundancy inhabits the cold, oxic subseafloor aquifer.</title>
        <authorList>
            <person name="Tully B.J."/>
            <person name="Wheat C.G."/>
            <person name="Glazer B.T."/>
            <person name="Huber J.A."/>
        </authorList>
    </citation>
    <scope>NUCLEOTIDE SEQUENCE [LARGE SCALE GENOMIC DNA]</scope>
</reference>
<name>A0A2A4YEV9_UNCAE</name>
<protein>
    <submittedName>
        <fullName evidence="1">Uncharacterized protein</fullName>
    </submittedName>
</protein>
<sequence length="351" mass="40359">MQGRKQLKRCSLPCTAKPDVTEVTRAFAMQRKEIVEPPKPMFPYLNFEDTKLSINNGYHSFTALLFLMVLGTNTFEEIFRAMNSKEVELNIIKRHARVFIEEFREEGVFDVEQLNHLLTKCNDEGRRSERTVERTLDLGVDAPSNDVGKGYFYKSRQVDAPSNEQPHAEEIMRNFQRNFDRLGAEFTSVRLPEEMHMTVQEFCDKEKLVVNSPCITFVRPDGWVADNKATIFPNKEITVFGSKYVLKGAMLRKGSEEVTYDAHLFDGDDVFTYSSKYSGTRQTECFSEGCETDTIFGSEELYRDYKLSTCLSESYLELVTGLVKDTDMLLYVKVNTPIAKEEVRSESSIQE</sequence>
<organism evidence="1 2">
    <name type="scientific">Aerophobetes bacterium</name>
    <dbReference type="NCBI Taxonomy" id="2030807"/>
    <lineage>
        <taxon>Bacteria</taxon>
        <taxon>Candidatus Aerophobota</taxon>
    </lineage>
</organism>
<evidence type="ECO:0000313" key="1">
    <source>
        <dbReference type="EMBL" id="PCI93009.1"/>
    </source>
</evidence>
<dbReference type="Proteomes" id="UP000217838">
    <property type="component" value="Unassembled WGS sequence"/>
</dbReference>
<evidence type="ECO:0000313" key="2">
    <source>
        <dbReference type="Proteomes" id="UP000217838"/>
    </source>
</evidence>
<dbReference type="EMBL" id="NVUU01000076">
    <property type="protein sequence ID" value="PCI93009.1"/>
    <property type="molecule type" value="Genomic_DNA"/>
</dbReference>